<gene>
    <name evidence="1" type="ORF">HMPREF3226_02154</name>
</gene>
<evidence type="ECO:0000313" key="1">
    <source>
        <dbReference type="EMBL" id="KXA34827.1"/>
    </source>
</evidence>
<dbReference type="PATRIC" id="fig|28128.5.peg.2216"/>
<evidence type="ECO:0000313" key="2">
    <source>
        <dbReference type="Proteomes" id="UP000070533"/>
    </source>
</evidence>
<dbReference type="STRING" id="28128.HMPREF3226_02154"/>
<dbReference type="AlphaFoldDB" id="A0A133PXT0"/>
<keyword evidence="2" id="KW-1185">Reference proteome</keyword>
<comment type="caution">
    <text evidence="1">The sequence shown here is derived from an EMBL/GenBank/DDBJ whole genome shotgun (WGS) entry which is preliminary data.</text>
</comment>
<dbReference type="Proteomes" id="UP000070533">
    <property type="component" value="Unassembled WGS sequence"/>
</dbReference>
<accession>A0A133PXT0</accession>
<proteinExistence type="predicted"/>
<organism evidence="1 2">
    <name type="scientific">Prevotella corporis</name>
    <dbReference type="NCBI Taxonomy" id="28128"/>
    <lineage>
        <taxon>Bacteria</taxon>
        <taxon>Pseudomonadati</taxon>
        <taxon>Bacteroidota</taxon>
        <taxon>Bacteroidia</taxon>
        <taxon>Bacteroidales</taxon>
        <taxon>Prevotellaceae</taxon>
        <taxon>Prevotella</taxon>
    </lineage>
</organism>
<sequence>MEYSYFIKRNIKFFNNNGYTLYPNGNQVYKRIGDYDVLITDYTGKKLSLDLLIVFELWIKNNITDVLIFRKMYKRTFFCPKMEKIDKEIAKIIEEF</sequence>
<reference evidence="2" key="1">
    <citation type="submission" date="2016-01" db="EMBL/GenBank/DDBJ databases">
        <authorList>
            <person name="Mitreva M."/>
            <person name="Pepin K.H."/>
            <person name="Mihindukulasuriya K.A."/>
            <person name="Fulton R."/>
            <person name="Fronick C."/>
            <person name="O'Laughlin M."/>
            <person name="Miner T."/>
            <person name="Herter B."/>
            <person name="Rosa B.A."/>
            <person name="Cordes M."/>
            <person name="Tomlinson C."/>
            <person name="Wollam A."/>
            <person name="Palsikar V.B."/>
            <person name="Mardis E.R."/>
            <person name="Wilson R.K."/>
        </authorList>
    </citation>
    <scope>NUCLEOTIDE SEQUENCE [LARGE SCALE GENOMIC DNA]</scope>
    <source>
        <strain evidence="2">MJR7716</strain>
    </source>
</reference>
<protein>
    <submittedName>
        <fullName evidence="1">Uncharacterized protein</fullName>
    </submittedName>
</protein>
<dbReference type="RefSeq" id="WP_025878248.1">
    <property type="nucleotide sequence ID" value="NZ_BAAAXP010000042.1"/>
</dbReference>
<name>A0A133PXT0_9BACT</name>
<dbReference type="EMBL" id="LRQG01000194">
    <property type="protein sequence ID" value="KXA34827.1"/>
    <property type="molecule type" value="Genomic_DNA"/>
</dbReference>
<dbReference type="OrthoDB" id="9909287at2"/>